<feature type="region of interest" description="Disordered" evidence="7">
    <location>
        <begin position="1"/>
        <end position="20"/>
    </location>
</feature>
<organism evidence="9 10">
    <name type="scientific">Phaeoacremonium minimum (strain UCR-PA7)</name>
    <name type="common">Esca disease fungus</name>
    <name type="synonym">Togninia minima</name>
    <dbReference type="NCBI Taxonomy" id="1286976"/>
    <lineage>
        <taxon>Eukaryota</taxon>
        <taxon>Fungi</taxon>
        <taxon>Dikarya</taxon>
        <taxon>Ascomycota</taxon>
        <taxon>Pezizomycotina</taxon>
        <taxon>Sordariomycetes</taxon>
        <taxon>Sordariomycetidae</taxon>
        <taxon>Togniniales</taxon>
        <taxon>Togniniaceae</taxon>
        <taxon>Phaeoacremonium</taxon>
    </lineage>
</organism>
<dbReference type="GO" id="GO:0038023">
    <property type="term" value="F:signaling receptor activity"/>
    <property type="evidence" value="ECO:0007669"/>
    <property type="project" value="TreeGrafter"/>
</dbReference>
<evidence type="ECO:0000256" key="3">
    <source>
        <dbReference type="ARBA" id="ARBA00022692"/>
    </source>
</evidence>
<keyword evidence="4 8" id="KW-1133">Transmembrane helix</keyword>
<evidence type="ECO:0000313" key="9">
    <source>
        <dbReference type="EMBL" id="EOO00930.1"/>
    </source>
</evidence>
<feature type="binding site" evidence="6">
    <location>
        <position position="139"/>
    </location>
    <ligand>
        <name>Zn(2+)</name>
        <dbReference type="ChEBI" id="CHEBI:29105"/>
    </ligand>
</feature>
<dbReference type="InterPro" id="IPR004254">
    <property type="entry name" value="AdipoR/HlyIII-related"/>
</dbReference>
<gene>
    <name evidence="9" type="ORF">UCRPA7_3611</name>
</gene>
<dbReference type="HOGENOM" id="CLU_023075_2_0_1"/>
<sequence length="257" mass="28807">MSRNSGPPSEGVRQRPRRNSAAETLIDTAKQVEASVEKALLWAWDELPNWRRDNAFILRGYRPTSNSYWGSFTSLGYLHNESVNIWSHLLGAAGFTIAGSFLHGVVAPRYESASESDIIVFACFFAGAFCCLGMSATYHAICNHSPDVAKWGNKLDYSGIVFLILGSFVPALYYGFFCSPRLLTLYLSMICLLGLGCLTVSWFEHFRVVPVFHGLKMRGFQNLDEQMGLRWVLLQGALYIFGAFLYAVSYLFVKETC</sequence>
<feature type="transmembrane region" description="Helical" evidence="8">
    <location>
        <begin position="157"/>
        <end position="176"/>
    </location>
</feature>
<dbReference type="AlphaFoldDB" id="R8BNS5"/>
<evidence type="ECO:0000256" key="2">
    <source>
        <dbReference type="ARBA" id="ARBA00007018"/>
    </source>
</evidence>
<evidence type="ECO:0000256" key="5">
    <source>
        <dbReference type="ARBA" id="ARBA00023136"/>
    </source>
</evidence>
<dbReference type="PANTHER" id="PTHR20855:SF52">
    <property type="entry name" value="ADIPONECTIN RECEPTOR PROTEIN"/>
    <property type="match status" value="1"/>
</dbReference>
<evidence type="ECO:0000256" key="8">
    <source>
        <dbReference type="SAM" id="Phobius"/>
    </source>
</evidence>
<keyword evidence="3 8" id="KW-0812">Transmembrane</keyword>
<feature type="transmembrane region" description="Helical" evidence="8">
    <location>
        <begin position="118"/>
        <end position="137"/>
    </location>
</feature>
<dbReference type="GO" id="GO:0006882">
    <property type="term" value="P:intracellular zinc ion homeostasis"/>
    <property type="evidence" value="ECO:0007669"/>
    <property type="project" value="TreeGrafter"/>
</dbReference>
<proteinExistence type="inferred from homology"/>
<reference evidence="10" key="1">
    <citation type="journal article" date="2013" name="Genome Announc.">
        <title>Draft genome sequence of the ascomycete Phaeoacremonium aleophilum strain UCR-PA7, a causal agent of the esca disease complex in grapevines.</title>
        <authorList>
            <person name="Blanco-Ulate B."/>
            <person name="Rolshausen P."/>
            <person name="Cantu D."/>
        </authorList>
    </citation>
    <scope>NUCLEOTIDE SEQUENCE [LARGE SCALE GENOMIC DNA]</scope>
    <source>
        <strain evidence="10">UCR-PA7</strain>
    </source>
</reference>
<keyword evidence="10" id="KW-1185">Reference proteome</keyword>
<feature type="transmembrane region" description="Helical" evidence="8">
    <location>
        <begin position="183"/>
        <end position="203"/>
    </location>
</feature>
<dbReference type="KEGG" id="tmn:UCRPA7_3611"/>
<evidence type="ECO:0000256" key="6">
    <source>
        <dbReference type="PIRSR" id="PIRSR604254-1"/>
    </source>
</evidence>
<comment type="subcellular location">
    <subcellularLocation>
        <location evidence="1">Membrane</location>
        <topology evidence="1">Multi-pass membrane protein</topology>
    </subcellularLocation>
</comment>
<protein>
    <submittedName>
        <fullName evidence="9">Putative mpr-like gpcr protein</fullName>
    </submittedName>
</protein>
<dbReference type="EMBL" id="KB933059">
    <property type="protein sequence ID" value="EOO00930.1"/>
    <property type="molecule type" value="Genomic_DNA"/>
</dbReference>
<dbReference type="PANTHER" id="PTHR20855">
    <property type="entry name" value="ADIPOR/PROGESTIN RECEPTOR-RELATED"/>
    <property type="match status" value="1"/>
</dbReference>
<accession>R8BNS5</accession>
<dbReference type="OrthoDB" id="529367at2759"/>
<dbReference type="RefSeq" id="XP_007914288.1">
    <property type="nucleotide sequence ID" value="XM_007916097.1"/>
</dbReference>
<dbReference type="Pfam" id="PF03006">
    <property type="entry name" value="HlyIII"/>
    <property type="match status" value="1"/>
</dbReference>
<keyword evidence="6" id="KW-0479">Metal-binding</keyword>
<dbReference type="eggNOG" id="KOG0748">
    <property type="taxonomic scope" value="Eukaryota"/>
</dbReference>
<dbReference type="GO" id="GO:0046872">
    <property type="term" value="F:metal ion binding"/>
    <property type="evidence" value="ECO:0007669"/>
    <property type="project" value="UniProtKB-KW"/>
</dbReference>
<feature type="transmembrane region" description="Helical" evidence="8">
    <location>
        <begin position="232"/>
        <end position="253"/>
    </location>
</feature>
<dbReference type="GO" id="GO:0016020">
    <property type="term" value="C:membrane"/>
    <property type="evidence" value="ECO:0007669"/>
    <property type="project" value="UniProtKB-SubCell"/>
</dbReference>
<evidence type="ECO:0000313" key="10">
    <source>
        <dbReference type="Proteomes" id="UP000014074"/>
    </source>
</evidence>
<feature type="transmembrane region" description="Helical" evidence="8">
    <location>
        <begin position="85"/>
        <end position="106"/>
    </location>
</feature>
<evidence type="ECO:0000256" key="1">
    <source>
        <dbReference type="ARBA" id="ARBA00004141"/>
    </source>
</evidence>
<dbReference type="Proteomes" id="UP000014074">
    <property type="component" value="Unassembled WGS sequence"/>
</dbReference>
<keyword evidence="5 8" id="KW-0472">Membrane</keyword>
<evidence type="ECO:0000256" key="4">
    <source>
        <dbReference type="ARBA" id="ARBA00022989"/>
    </source>
</evidence>
<comment type="similarity">
    <text evidence="2">Belongs to the ADIPOR family.</text>
</comment>
<evidence type="ECO:0000256" key="7">
    <source>
        <dbReference type="SAM" id="MobiDB-lite"/>
    </source>
</evidence>
<name>R8BNS5_PHAM7</name>
<dbReference type="GeneID" id="19323975"/>
<keyword evidence="6" id="KW-0862">Zinc</keyword>